<dbReference type="HAMAP" id="MF_00043">
    <property type="entry name" value="EF1_beta"/>
    <property type="match status" value="1"/>
</dbReference>
<dbReference type="InterPro" id="IPR036219">
    <property type="entry name" value="eEF-1beta-like_sf"/>
</dbReference>
<accession>X1MA57</accession>
<dbReference type="InterPro" id="IPR004542">
    <property type="entry name" value="Transl_elong_EF1B_B_arc"/>
</dbReference>
<dbReference type="AlphaFoldDB" id="X1MA57"/>
<evidence type="ECO:0000256" key="4">
    <source>
        <dbReference type="ARBA" id="ARBA00022768"/>
    </source>
</evidence>
<gene>
    <name evidence="7" type="ORF">S06H3_08820</name>
</gene>
<keyword evidence="5" id="KW-0648">Protein biosynthesis</keyword>
<protein>
    <recommendedName>
        <fullName evidence="3">Elongation factor 1-beta</fullName>
    </recommendedName>
</protein>
<dbReference type="Pfam" id="PF00736">
    <property type="entry name" value="EF1_GNE"/>
    <property type="match status" value="1"/>
</dbReference>
<feature type="domain" description="Translation elongation factor EF1B beta/delta subunit guanine nucleotide exchange" evidence="6">
    <location>
        <begin position="3"/>
        <end position="84"/>
    </location>
</feature>
<comment type="similarity">
    <text evidence="2">Belongs to the EF-1-beta/EF-1-delta family.</text>
</comment>
<evidence type="ECO:0000313" key="7">
    <source>
        <dbReference type="EMBL" id="GAI11575.1"/>
    </source>
</evidence>
<comment type="caution">
    <text evidence="7">The sequence shown here is derived from an EMBL/GenBank/DDBJ whole genome shotgun (WGS) entry which is preliminary data.</text>
</comment>
<keyword evidence="4" id="KW-0251">Elongation factor</keyword>
<dbReference type="PANTHER" id="PTHR39647">
    <property type="entry name" value="ELONGATION FACTOR 1-BETA"/>
    <property type="match status" value="1"/>
</dbReference>
<name>X1MA57_9ZZZZ</name>
<comment type="function">
    <text evidence="1">Promotes the exchange of GDP for GTP in EF-1-alpha/GDP, thus allowing the regeneration of EF-1-alpha/GTP that could then be used to form the ternary complex EF-1-alpha/GTP/AAtRNA.</text>
</comment>
<dbReference type="EMBL" id="BARV01003777">
    <property type="protein sequence ID" value="GAI11575.1"/>
    <property type="molecule type" value="Genomic_DNA"/>
</dbReference>
<dbReference type="InterPro" id="IPR014038">
    <property type="entry name" value="EF1B_bsu/dsu_GNE"/>
</dbReference>
<dbReference type="Gene3D" id="3.30.70.60">
    <property type="match status" value="1"/>
</dbReference>
<dbReference type="SUPFAM" id="SSF54984">
    <property type="entry name" value="eEF-1beta-like"/>
    <property type="match status" value="1"/>
</dbReference>
<dbReference type="NCBIfam" id="NF001670">
    <property type="entry name" value="PRK00435.1"/>
    <property type="match status" value="1"/>
</dbReference>
<evidence type="ECO:0000256" key="2">
    <source>
        <dbReference type="ARBA" id="ARBA00007411"/>
    </source>
</evidence>
<proteinExistence type="inferred from homology"/>
<evidence type="ECO:0000256" key="1">
    <source>
        <dbReference type="ARBA" id="ARBA00003815"/>
    </source>
</evidence>
<dbReference type="InterPro" id="IPR014717">
    <property type="entry name" value="Transl_elong_EF1B/ribsomal_bS6"/>
</dbReference>
<dbReference type="PIRSF" id="PIRSF006521">
    <property type="entry name" value="Transl_elong_EF1B_B_arc"/>
    <property type="match status" value="1"/>
</dbReference>
<evidence type="ECO:0000256" key="5">
    <source>
        <dbReference type="ARBA" id="ARBA00022917"/>
    </source>
</evidence>
<sequence>MGEVAVTLRLMPESPEVDLAHLEAAIKERIKVHSISREPIAFGLEALRVVAVVPDAAGGTEPLERELVNLPGVGNVQVIGLTRLL</sequence>
<dbReference type="PANTHER" id="PTHR39647:SF1">
    <property type="entry name" value="ELONGATION FACTOR 1-BETA"/>
    <property type="match status" value="1"/>
</dbReference>
<dbReference type="GO" id="GO:0003746">
    <property type="term" value="F:translation elongation factor activity"/>
    <property type="evidence" value="ECO:0007669"/>
    <property type="project" value="UniProtKB-KW"/>
</dbReference>
<dbReference type="SMART" id="SM00888">
    <property type="entry name" value="EF1_GNE"/>
    <property type="match status" value="1"/>
</dbReference>
<evidence type="ECO:0000259" key="6">
    <source>
        <dbReference type="SMART" id="SM00888"/>
    </source>
</evidence>
<dbReference type="NCBIfam" id="TIGR00489">
    <property type="entry name" value="aEF-1_beta"/>
    <property type="match status" value="1"/>
</dbReference>
<evidence type="ECO:0000256" key="3">
    <source>
        <dbReference type="ARBA" id="ARBA00017600"/>
    </source>
</evidence>
<reference evidence="7" key="1">
    <citation type="journal article" date="2014" name="Front. Microbiol.">
        <title>High frequency of phylogenetically diverse reductive dehalogenase-homologous genes in deep subseafloor sedimentary metagenomes.</title>
        <authorList>
            <person name="Kawai M."/>
            <person name="Futagami T."/>
            <person name="Toyoda A."/>
            <person name="Takaki Y."/>
            <person name="Nishi S."/>
            <person name="Hori S."/>
            <person name="Arai W."/>
            <person name="Tsubouchi T."/>
            <person name="Morono Y."/>
            <person name="Uchiyama I."/>
            <person name="Ito T."/>
            <person name="Fujiyama A."/>
            <person name="Inagaki F."/>
            <person name="Takami H."/>
        </authorList>
    </citation>
    <scope>NUCLEOTIDE SEQUENCE</scope>
    <source>
        <strain evidence="7">Expedition CK06-06</strain>
    </source>
</reference>
<dbReference type="CDD" id="cd00292">
    <property type="entry name" value="EF1B"/>
    <property type="match status" value="1"/>
</dbReference>
<organism evidence="7">
    <name type="scientific">marine sediment metagenome</name>
    <dbReference type="NCBI Taxonomy" id="412755"/>
    <lineage>
        <taxon>unclassified sequences</taxon>
        <taxon>metagenomes</taxon>
        <taxon>ecological metagenomes</taxon>
    </lineage>
</organism>